<dbReference type="Proteomes" id="UP000265520">
    <property type="component" value="Unassembled WGS sequence"/>
</dbReference>
<name>A0A392RIG7_9FABA</name>
<dbReference type="InterPro" id="IPR011990">
    <property type="entry name" value="TPR-like_helical_dom_sf"/>
</dbReference>
<reference evidence="1 2" key="1">
    <citation type="journal article" date="2018" name="Front. Plant Sci.">
        <title>Red Clover (Trifolium pratense) and Zigzag Clover (T. medium) - A Picture of Genomic Similarities and Differences.</title>
        <authorList>
            <person name="Dluhosova J."/>
            <person name="Istvanek J."/>
            <person name="Nedelnik J."/>
            <person name="Repkova J."/>
        </authorList>
    </citation>
    <scope>NUCLEOTIDE SEQUENCE [LARGE SCALE GENOMIC DNA]</scope>
    <source>
        <strain evidence="2">cv. 10/8</strain>
        <tissue evidence="1">Leaf</tissue>
    </source>
</reference>
<dbReference type="PANTHER" id="PTHR15696">
    <property type="entry name" value="SMG-7 SUPPRESSOR WITH MORPHOLOGICAL EFFECT ON GENITALIA PROTEIN 7"/>
    <property type="match status" value="1"/>
</dbReference>
<proteinExistence type="predicted"/>
<dbReference type="PANTHER" id="PTHR15696:SF35">
    <property type="entry name" value="NONSENSE-MEDIATED MRNA DECAY FACTOR SMG7"/>
    <property type="match status" value="1"/>
</dbReference>
<dbReference type="GO" id="GO:0005697">
    <property type="term" value="C:telomerase holoenzyme complex"/>
    <property type="evidence" value="ECO:0007669"/>
    <property type="project" value="TreeGrafter"/>
</dbReference>
<dbReference type="EMBL" id="LXQA010229746">
    <property type="protein sequence ID" value="MCI36037.1"/>
    <property type="molecule type" value="Genomic_DNA"/>
</dbReference>
<dbReference type="SUPFAM" id="SSF48452">
    <property type="entry name" value="TPR-like"/>
    <property type="match status" value="1"/>
</dbReference>
<comment type="caution">
    <text evidence="1">The sequence shown here is derived from an EMBL/GenBank/DDBJ whole genome shotgun (WGS) entry which is preliminary data.</text>
</comment>
<dbReference type="GO" id="GO:0000184">
    <property type="term" value="P:nuclear-transcribed mRNA catabolic process, nonsense-mediated decay"/>
    <property type="evidence" value="ECO:0007669"/>
    <property type="project" value="TreeGrafter"/>
</dbReference>
<dbReference type="InterPro" id="IPR045153">
    <property type="entry name" value="Est1/Ebs1-like"/>
</dbReference>
<keyword evidence="2" id="KW-1185">Reference proteome</keyword>
<evidence type="ECO:0000313" key="2">
    <source>
        <dbReference type="Proteomes" id="UP000265520"/>
    </source>
</evidence>
<accession>A0A392RIG7</accession>
<evidence type="ECO:0000313" key="1">
    <source>
        <dbReference type="EMBL" id="MCI36037.1"/>
    </source>
</evidence>
<dbReference type="GO" id="GO:0042162">
    <property type="term" value="F:telomeric DNA binding"/>
    <property type="evidence" value="ECO:0007669"/>
    <property type="project" value="TreeGrafter"/>
</dbReference>
<dbReference type="GO" id="GO:0070034">
    <property type="term" value="F:telomerase RNA binding"/>
    <property type="evidence" value="ECO:0007669"/>
    <property type="project" value="TreeGrafter"/>
</dbReference>
<protein>
    <submittedName>
        <fullName evidence="1">Protein SMG7-like</fullName>
    </submittedName>
</protein>
<organism evidence="1 2">
    <name type="scientific">Trifolium medium</name>
    <dbReference type="NCBI Taxonomy" id="97028"/>
    <lineage>
        <taxon>Eukaryota</taxon>
        <taxon>Viridiplantae</taxon>
        <taxon>Streptophyta</taxon>
        <taxon>Embryophyta</taxon>
        <taxon>Tracheophyta</taxon>
        <taxon>Spermatophyta</taxon>
        <taxon>Magnoliopsida</taxon>
        <taxon>eudicotyledons</taxon>
        <taxon>Gunneridae</taxon>
        <taxon>Pentapetalae</taxon>
        <taxon>rosids</taxon>
        <taxon>fabids</taxon>
        <taxon>Fabales</taxon>
        <taxon>Fabaceae</taxon>
        <taxon>Papilionoideae</taxon>
        <taxon>50 kb inversion clade</taxon>
        <taxon>NPAAA clade</taxon>
        <taxon>Hologalegina</taxon>
        <taxon>IRL clade</taxon>
        <taxon>Trifolieae</taxon>
        <taxon>Trifolium</taxon>
    </lineage>
</organism>
<sequence>MSRYEEGETENRLALWEDFELRGFVPLLPAQTILDFSRKHSLGSDGEKERKARVKRILAAGKALANVVRVDQKMIYFDSKGKKFIIGVEPRISDDYVLVSGIPVVDDLLKENAAD</sequence>
<dbReference type="AlphaFoldDB" id="A0A392RIG7"/>
<feature type="non-terminal residue" evidence="1">
    <location>
        <position position="115"/>
    </location>
</feature>